<reference evidence="1 2" key="1">
    <citation type="submission" date="2016-11" db="EMBL/GenBank/DDBJ databases">
        <title>Whole Genome Sequence of Listeria newyorkensis.</title>
        <authorList>
            <person name="Frink S."/>
            <person name="Morales C."/>
            <person name="Kiang D."/>
        </authorList>
    </citation>
    <scope>NUCLEOTIDE SEQUENCE [LARGE SCALE GENOMIC DNA]</scope>
    <source>
        <strain evidence="1 2">F1604011-044</strain>
    </source>
</reference>
<organism evidence="1 2">
    <name type="scientific">Listeria newyorkensis</name>
    <dbReference type="NCBI Taxonomy" id="1497681"/>
    <lineage>
        <taxon>Bacteria</taxon>
        <taxon>Bacillati</taxon>
        <taxon>Bacillota</taxon>
        <taxon>Bacilli</taxon>
        <taxon>Bacillales</taxon>
        <taxon>Listeriaceae</taxon>
        <taxon>Listeria</taxon>
    </lineage>
</organism>
<protein>
    <submittedName>
        <fullName evidence="1">Uncharacterized protein</fullName>
    </submittedName>
</protein>
<accession>A0ABX4XNJ0</accession>
<sequence>MVLFQQTFKYVEIRKIENNNRQCNKIYIFIASGGGKMIETKQTTTLYLGNTLFNVTSRFEGVMELSHIIKRIIQKEIEQECC</sequence>
<comment type="caution">
    <text evidence="1">The sequence shown here is derived from an EMBL/GenBank/DDBJ whole genome shotgun (WGS) entry which is preliminary data.</text>
</comment>
<gene>
    <name evidence="1" type="ORF">BMT55_08095</name>
</gene>
<name>A0ABX4XNJ0_9LIST</name>
<proteinExistence type="predicted"/>
<evidence type="ECO:0000313" key="2">
    <source>
        <dbReference type="Proteomes" id="UP000236500"/>
    </source>
</evidence>
<evidence type="ECO:0000313" key="1">
    <source>
        <dbReference type="EMBL" id="PNP92521.1"/>
    </source>
</evidence>
<dbReference type="EMBL" id="MPDH01000007">
    <property type="protein sequence ID" value="PNP92521.1"/>
    <property type="molecule type" value="Genomic_DNA"/>
</dbReference>
<dbReference type="Proteomes" id="UP000236500">
    <property type="component" value="Unassembled WGS sequence"/>
</dbReference>
<keyword evidence="2" id="KW-1185">Reference proteome</keyword>